<dbReference type="Proteomes" id="UP000828390">
    <property type="component" value="Unassembled WGS sequence"/>
</dbReference>
<comment type="caution">
    <text evidence="1">The sequence shown here is derived from an EMBL/GenBank/DDBJ whole genome shotgun (WGS) entry which is preliminary data.</text>
</comment>
<dbReference type="EMBL" id="JAIWYP010000005">
    <property type="protein sequence ID" value="KAH3819268.1"/>
    <property type="molecule type" value="Genomic_DNA"/>
</dbReference>
<accession>A0A9D4GPD9</accession>
<organism evidence="1 2">
    <name type="scientific">Dreissena polymorpha</name>
    <name type="common">Zebra mussel</name>
    <name type="synonym">Mytilus polymorpha</name>
    <dbReference type="NCBI Taxonomy" id="45954"/>
    <lineage>
        <taxon>Eukaryota</taxon>
        <taxon>Metazoa</taxon>
        <taxon>Spiralia</taxon>
        <taxon>Lophotrochozoa</taxon>
        <taxon>Mollusca</taxon>
        <taxon>Bivalvia</taxon>
        <taxon>Autobranchia</taxon>
        <taxon>Heteroconchia</taxon>
        <taxon>Euheterodonta</taxon>
        <taxon>Imparidentia</taxon>
        <taxon>Neoheterodontei</taxon>
        <taxon>Myida</taxon>
        <taxon>Dreissenoidea</taxon>
        <taxon>Dreissenidae</taxon>
        <taxon>Dreissena</taxon>
    </lineage>
</organism>
<protein>
    <submittedName>
        <fullName evidence="1">Uncharacterized protein</fullName>
    </submittedName>
</protein>
<evidence type="ECO:0000313" key="2">
    <source>
        <dbReference type="Proteomes" id="UP000828390"/>
    </source>
</evidence>
<keyword evidence="2" id="KW-1185">Reference proteome</keyword>
<dbReference type="AlphaFoldDB" id="A0A9D4GPD9"/>
<name>A0A9D4GPD9_DREPO</name>
<reference evidence="1" key="2">
    <citation type="submission" date="2020-11" db="EMBL/GenBank/DDBJ databases">
        <authorList>
            <person name="McCartney M.A."/>
            <person name="Auch B."/>
            <person name="Kono T."/>
            <person name="Mallez S."/>
            <person name="Becker A."/>
            <person name="Gohl D.M."/>
            <person name="Silverstein K.A.T."/>
            <person name="Koren S."/>
            <person name="Bechman K.B."/>
            <person name="Herman A."/>
            <person name="Abrahante J.E."/>
            <person name="Garbe J."/>
        </authorList>
    </citation>
    <scope>NUCLEOTIDE SEQUENCE</scope>
    <source>
        <strain evidence="1">Duluth1</strain>
        <tissue evidence="1">Whole animal</tissue>
    </source>
</reference>
<gene>
    <name evidence="1" type="ORF">DPMN_121002</name>
</gene>
<proteinExistence type="predicted"/>
<evidence type="ECO:0000313" key="1">
    <source>
        <dbReference type="EMBL" id="KAH3819268.1"/>
    </source>
</evidence>
<sequence>MESGDEKRCRVGTLPESAPDSRCKFWGQSPSVCQGTLDDEADKGQFFTGPEEIEEPAPCGEAYQKPNLLCPWF</sequence>
<reference evidence="1" key="1">
    <citation type="journal article" date="2019" name="bioRxiv">
        <title>The Genome of the Zebra Mussel, Dreissena polymorpha: A Resource for Invasive Species Research.</title>
        <authorList>
            <person name="McCartney M.A."/>
            <person name="Auch B."/>
            <person name="Kono T."/>
            <person name="Mallez S."/>
            <person name="Zhang Y."/>
            <person name="Obille A."/>
            <person name="Becker A."/>
            <person name="Abrahante J.E."/>
            <person name="Garbe J."/>
            <person name="Badalamenti J.P."/>
            <person name="Herman A."/>
            <person name="Mangelson H."/>
            <person name="Liachko I."/>
            <person name="Sullivan S."/>
            <person name="Sone E.D."/>
            <person name="Koren S."/>
            <person name="Silverstein K.A.T."/>
            <person name="Beckman K.B."/>
            <person name="Gohl D.M."/>
        </authorList>
    </citation>
    <scope>NUCLEOTIDE SEQUENCE</scope>
    <source>
        <strain evidence="1">Duluth1</strain>
        <tissue evidence="1">Whole animal</tissue>
    </source>
</reference>